<evidence type="ECO:0000256" key="4">
    <source>
        <dbReference type="ARBA" id="ARBA00022982"/>
    </source>
</evidence>
<dbReference type="GO" id="GO:0020037">
    <property type="term" value="F:heme binding"/>
    <property type="evidence" value="ECO:0007669"/>
    <property type="project" value="InterPro"/>
</dbReference>
<organism evidence="10 11">
    <name type="scientific">Methylibium petroleiphilum (strain ATCC BAA-1232 / LMG 22953 / PM1)</name>
    <dbReference type="NCBI Taxonomy" id="420662"/>
    <lineage>
        <taxon>Bacteria</taxon>
        <taxon>Pseudomonadati</taxon>
        <taxon>Pseudomonadota</taxon>
        <taxon>Betaproteobacteria</taxon>
        <taxon>Burkholderiales</taxon>
        <taxon>Sphaerotilaceae</taxon>
        <taxon>Methylibium</taxon>
    </lineage>
</organism>
<evidence type="ECO:0000313" key="10">
    <source>
        <dbReference type="EMBL" id="ABM95392.1"/>
    </source>
</evidence>
<feature type="binding site" description="covalent" evidence="6">
    <location>
        <position position="282"/>
    </location>
    <ligand>
        <name>heme c</name>
        <dbReference type="ChEBI" id="CHEBI:61717"/>
    </ligand>
</feature>
<comment type="PTM">
    <text evidence="6">Binds 1 heme c group covalently per subunit.</text>
</comment>
<keyword evidence="4" id="KW-0249">Electron transport</keyword>
<feature type="chain" id="PRO_5002646441" evidence="8">
    <location>
        <begin position="22"/>
        <end position="355"/>
    </location>
</feature>
<accession>A2SIK3</accession>
<keyword evidence="11" id="KW-1185">Reference proteome</keyword>
<evidence type="ECO:0000259" key="9">
    <source>
        <dbReference type="PROSITE" id="PS51007"/>
    </source>
</evidence>
<dbReference type="SUPFAM" id="SSF46626">
    <property type="entry name" value="Cytochrome c"/>
    <property type="match status" value="2"/>
</dbReference>
<evidence type="ECO:0000256" key="8">
    <source>
        <dbReference type="SAM" id="SignalP"/>
    </source>
</evidence>
<dbReference type="PRINTS" id="PR00606">
    <property type="entry name" value="CYTCHROMECID"/>
</dbReference>
<dbReference type="Pfam" id="PF13442">
    <property type="entry name" value="Cytochrome_CBB3"/>
    <property type="match status" value="1"/>
</dbReference>
<dbReference type="Proteomes" id="UP000000366">
    <property type="component" value="Chromosome"/>
</dbReference>
<name>A2SIK3_METPP</name>
<dbReference type="Gene3D" id="1.10.760.10">
    <property type="entry name" value="Cytochrome c-like domain"/>
    <property type="match status" value="2"/>
</dbReference>
<feature type="domain" description="Cytochrome c" evidence="9">
    <location>
        <begin position="265"/>
        <end position="353"/>
    </location>
</feature>
<dbReference type="KEGG" id="mpt:Mpe_A2437"/>
<dbReference type="eggNOG" id="COG3258">
    <property type="taxonomic scope" value="Bacteria"/>
</dbReference>
<dbReference type="RefSeq" id="WP_011830025.1">
    <property type="nucleotide sequence ID" value="NC_008825.1"/>
</dbReference>
<gene>
    <name evidence="10" type="ordered locus">Mpe_A2437</name>
</gene>
<keyword evidence="5 6" id="KW-0408">Iron</keyword>
<sequence>MSSWRELAVLAALTVSGASLAQGTVYDGIGRPATAGEIAAWDIDVRPDFKGLPKGSGSVARGQGVWESKCASCHGIFGESGEVFNPLVGGTTQADVEAGRVARLTDSSFPGRTTLMKAAHLSTLWDYINRAMPWDNPKSLATEEVYAVTAYLLNLGGVVPDDFVLSDRNAAEVQQRMPNRKGLTTQHGLWPGPEFGGTGKPDVQGSGCMRNCGGEPRLASSLPEFARDAHGNLADQNRTVGAQRGADTTRPDAAAKSAPVPARAAANGTGNAAFALTSSNACTACHSLDSKGLGPSFRQIAQKYAGRADGVDYLTGKIRSGGGGVWGGAMAMPPQALPEADARTIAAWLAAGAPK</sequence>
<dbReference type="GO" id="GO:0005506">
    <property type="term" value="F:iron ion binding"/>
    <property type="evidence" value="ECO:0007669"/>
    <property type="project" value="InterPro"/>
</dbReference>
<keyword evidence="1" id="KW-0813">Transport</keyword>
<evidence type="ECO:0000256" key="3">
    <source>
        <dbReference type="ARBA" id="ARBA00022723"/>
    </source>
</evidence>
<evidence type="ECO:0000313" key="11">
    <source>
        <dbReference type="Proteomes" id="UP000000366"/>
    </source>
</evidence>
<dbReference type="Pfam" id="PF00034">
    <property type="entry name" value="Cytochrom_C"/>
    <property type="match status" value="1"/>
</dbReference>
<evidence type="ECO:0000256" key="7">
    <source>
        <dbReference type="SAM" id="MobiDB-lite"/>
    </source>
</evidence>
<dbReference type="PANTHER" id="PTHR35008:SF8">
    <property type="entry name" value="ALCOHOL DEHYDROGENASE CYTOCHROME C SUBUNIT"/>
    <property type="match status" value="1"/>
</dbReference>
<dbReference type="eggNOG" id="COG4654">
    <property type="taxonomic scope" value="Bacteria"/>
</dbReference>
<dbReference type="PROSITE" id="PS51007">
    <property type="entry name" value="CYTC"/>
    <property type="match status" value="2"/>
</dbReference>
<feature type="signal peptide" evidence="8">
    <location>
        <begin position="1"/>
        <end position="21"/>
    </location>
</feature>
<proteinExistence type="predicted"/>
<dbReference type="EMBL" id="CP000555">
    <property type="protein sequence ID" value="ABM95392.1"/>
    <property type="molecule type" value="Genomic_DNA"/>
</dbReference>
<dbReference type="InterPro" id="IPR002324">
    <property type="entry name" value="Cyt_c_ID"/>
</dbReference>
<evidence type="ECO:0000256" key="2">
    <source>
        <dbReference type="ARBA" id="ARBA00022617"/>
    </source>
</evidence>
<dbReference type="InterPro" id="IPR051459">
    <property type="entry name" value="Cytochrome_c-type_DH"/>
</dbReference>
<feature type="binding site" description="covalent" evidence="6">
    <location>
        <position position="332"/>
    </location>
    <ligand>
        <name>heme c</name>
        <dbReference type="ChEBI" id="CHEBI:61717"/>
    </ligand>
</feature>
<feature type="region of interest" description="Disordered" evidence="7">
    <location>
        <begin position="239"/>
        <end position="258"/>
    </location>
</feature>
<dbReference type="HOGENOM" id="CLU_052974_0_0_4"/>
<dbReference type="STRING" id="420662.Mpe_A2437"/>
<reference evidence="10 11" key="1">
    <citation type="journal article" date="2007" name="J. Bacteriol.">
        <title>Whole-genome analysis of the methyl tert-butyl ether-degrading beta-proteobacterium Methylibium petroleiphilum PM1.</title>
        <authorList>
            <person name="Kane S.R."/>
            <person name="Chakicherla A.Y."/>
            <person name="Chain P.S.G."/>
            <person name="Schmidt R."/>
            <person name="Shin M.W."/>
            <person name="Legler T.C."/>
            <person name="Scow K.M."/>
            <person name="Larimer F.W."/>
            <person name="Lucas S.M."/>
            <person name="Richardson P.M."/>
            <person name="Hristova K.R."/>
        </authorList>
    </citation>
    <scope>NUCLEOTIDE SEQUENCE [LARGE SCALE GENOMIC DNA]</scope>
    <source>
        <strain evidence="11">ATCC BAA-1232 / LMG 22953 / PM1</strain>
    </source>
</reference>
<evidence type="ECO:0000256" key="6">
    <source>
        <dbReference type="PIRSR" id="PIRSR602324-1"/>
    </source>
</evidence>
<keyword evidence="8" id="KW-0732">Signal</keyword>
<protein>
    <submittedName>
        <fullName evidence="10">Diheme cytochrome c SoxD</fullName>
    </submittedName>
</protein>
<evidence type="ECO:0000256" key="5">
    <source>
        <dbReference type="ARBA" id="ARBA00023004"/>
    </source>
</evidence>
<dbReference type="InterPro" id="IPR036909">
    <property type="entry name" value="Cyt_c-like_dom_sf"/>
</dbReference>
<dbReference type="PANTHER" id="PTHR35008">
    <property type="entry name" value="BLL4482 PROTEIN-RELATED"/>
    <property type="match status" value="1"/>
</dbReference>
<keyword evidence="2 6" id="KW-0349">Heme</keyword>
<evidence type="ECO:0000256" key="1">
    <source>
        <dbReference type="ARBA" id="ARBA00022448"/>
    </source>
</evidence>
<feature type="binding site" description="covalent" evidence="6">
    <location>
        <position position="286"/>
    </location>
    <ligand>
        <name>heme c</name>
        <dbReference type="ChEBI" id="CHEBI:61717"/>
    </ligand>
</feature>
<dbReference type="AlphaFoldDB" id="A2SIK3"/>
<feature type="domain" description="Cytochrome c" evidence="9">
    <location>
        <begin position="57"/>
        <end position="156"/>
    </location>
</feature>
<dbReference type="InterPro" id="IPR009056">
    <property type="entry name" value="Cyt_c-like_dom"/>
</dbReference>
<keyword evidence="3 6" id="KW-0479">Metal-binding</keyword>
<dbReference type="GO" id="GO:0009055">
    <property type="term" value="F:electron transfer activity"/>
    <property type="evidence" value="ECO:0007669"/>
    <property type="project" value="InterPro"/>
</dbReference>